<name>A0ABW0MWS8_9ACTN</name>
<dbReference type="InterPro" id="IPR055568">
    <property type="entry name" value="DUF7144"/>
</dbReference>
<dbReference type="Pfam" id="PF23636">
    <property type="entry name" value="DUF7144"/>
    <property type="match status" value="1"/>
</dbReference>
<organism evidence="3 4">
    <name type="scientific">Nocardioides caricicola</name>
    <dbReference type="NCBI Taxonomy" id="634770"/>
    <lineage>
        <taxon>Bacteria</taxon>
        <taxon>Bacillati</taxon>
        <taxon>Actinomycetota</taxon>
        <taxon>Actinomycetes</taxon>
        <taxon>Propionibacteriales</taxon>
        <taxon>Nocardioidaceae</taxon>
        <taxon>Nocardioides</taxon>
    </lineage>
</organism>
<keyword evidence="1" id="KW-1133">Transmembrane helix</keyword>
<keyword evidence="4" id="KW-1185">Reference proteome</keyword>
<evidence type="ECO:0000259" key="2">
    <source>
        <dbReference type="Pfam" id="PF23636"/>
    </source>
</evidence>
<protein>
    <recommendedName>
        <fullName evidence="2">DUF7144 domain-containing protein</fullName>
    </recommendedName>
</protein>
<comment type="caution">
    <text evidence="3">The sequence shown here is derived from an EMBL/GenBank/DDBJ whole genome shotgun (WGS) entry which is preliminary data.</text>
</comment>
<feature type="domain" description="DUF7144" evidence="2">
    <location>
        <begin position="20"/>
        <end position="130"/>
    </location>
</feature>
<feature type="transmembrane region" description="Helical" evidence="1">
    <location>
        <begin position="14"/>
        <end position="36"/>
    </location>
</feature>
<dbReference type="EMBL" id="JBHSMD010000001">
    <property type="protein sequence ID" value="MFC5492379.1"/>
    <property type="molecule type" value="Genomic_DNA"/>
</dbReference>
<keyword evidence="1" id="KW-0812">Transmembrane</keyword>
<evidence type="ECO:0000313" key="4">
    <source>
        <dbReference type="Proteomes" id="UP001595956"/>
    </source>
</evidence>
<dbReference type="RefSeq" id="WP_345176391.1">
    <property type="nucleotide sequence ID" value="NZ_BAABFQ010000006.1"/>
</dbReference>
<evidence type="ECO:0000256" key="1">
    <source>
        <dbReference type="SAM" id="Phobius"/>
    </source>
</evidence>
<proteinExistence type="predicted"/>
<keyword evidence="1" id="KW-0472">Membrane</keyword>
<gene>
    <name evidence="3" type="ORF">ACFPKY_04680</name>
</gene>
<feature type="transmembrane region" description="Helical" evidence="1">
    <location>
        <begin position="112"/>
        <end position="132"/>
    </location>
</feature>
<dbReference type="Proteomes" id="UP001595956">
    <property type="component" value="Unassembled WGS sequence"/>
</dbReference>
<feature type="transmembrane region" description="Helical" evidence="1">
    <location>
        <begin position="87"/>
        <end position="106"/>
    </location>
</feature>
<reference evidence="4" key="1">
    <citation type="journal article" date="2019" name="Int. J. Syst. Evol. Microbiol.">
        <title>The Global Catalogue of Microorganisms (GCM) 10K type strain sequencing project: providing services to taxonomists for standard genome sequencing and annotation.</title>
        <authorList>
            <consortium name="The Broad Institute Genomics Platform"/>
            <consortium name="The Broad Institute Genome Sequencing Center for Infectious Disease"/>
            <person name="Wu L."/>
            <person name="Ma J."/>
        </authorList>
    </citation>
    <scope>NUCLEOTIDE SEQUENCE [LARGE SCALE GENOMIC DNA]</scope>
    <source>
        <strain evidence="4">KACC 13778</strain>
    </source>
</reference>
<sequence>MSAPSDYEHSTRGAWAYGIAAFAGVLLAMVGLFQFLQGLSAVFKDTVFVASPDYVYSIDLTGWGWIHMLLGAAAVAVGIAVLYGQTWALATGILVAILSAVANFAFVPYYPLWAIVVIAIDVAAIWALTSLLRNT</sequence>
<evidence type="ECO:0000313" key="3">
    <source>
        <dbReference type="EMBL" id="MFC5492379.1"/>
    </source>
</evidence>
<accession>A0ABW0MWS8</accession>
<feature type="transmembrane region" description="Helical" evidence="1">
    <location>
        <begin position="62"/>
        <end position="82"/>
    </location>
</feature>